<feature type="non-terminal residue" evidence="1">
    <location>
        <position position="1"/>
    </location>
</feature>
<evidence type="ECO:0000313" key="2">
    <source>
        <dbReference type="Proteomes" id="UP000676336"/>
    </source>
</evidence>
<gene>
    <name evidence="1" type="ORF">SMN809_LOCUS40496</name>
</gene>
<accession>A0A8S2ZN74</accession>
<sequence>LLSYERIATRELVNGPKLSSVGDKIIVSRID</sequence>
<reference evidence="1" key="1">
    <citation type="submission" date="2021-02" db="EMBL/GenBank/DDBJ databases">
        <authorList>
            <person name="Nowell W R."/>
        </authorList>
    </citation>
    <scope>NUCLEOTIDE SEQUENCE</scope>
</reference>
<protein>
    <submittedName>
        <fullName evidence="1">Uncharacterized protein</fullName>
    </submittedName>
</protein>
<organism evidence="1 2">
    <name type="scientific">Rotaria magnacalcarata</name>
    <dbReference type="NCBI Taxonomy" id="392030"/>
    <lineage>
        <taxon>Eukaryota</taxon>
        <taxon>Metazoa</taxon>
        <taxon>Spiralia</taxon>
        <taxon>Gnathifera</taxon>
        <taxon>Rotifera</taxon>
        <taxon>Eurotatoria</taxon>
        <taxon>Bdelloidea</taxon>
        <taxon>Philodinida</taxon>
        <taxon>Philodinidae</taxon>
        <taxon>Rotaria</taxon>
    </lineage>
</organism>
<name>A0A8S2ZN74_9BILA</name>
<dbReference type="EMBL" id="CAJOBI010111735">
    <property type="protein sequence ID" value="CAF4636239.1"/>
    <property type="molecule type" value="Genomic_DNA"/>
</dbReference>
<comment type="caution">
    <text evidence="1">The sequence shown here is derived from an EMBL/GenBank/DDBJ whole genome shotgun (WGS) entry which is preliminary data.</text>
</comment>
<dbReference type="Proteomes" id="UP000676336">
    <property type="component" value="Unassembled WGS sequence"/>
</dbReference>
<proteinExistence type="predicted"/>
<evidence type="ECO:0000313" key="1">
    <source>
        <dbReference type="EMBL" id="CAF4636239.1"/>
    </source>
</evidence>
<dbReference type="AlphaFoldDB" id="A0A8S2ZN74"/>